<evidence type="ECO:0008006" key="6">
    <source>
        <dbReference type="Google" id="ProtNLM"/>
    </source>
</evidence>
<feature type="domain" description="Helicase C-terminal" evidence="3">
    <location>
        <begin position="518"/>
        <end position="678"/>
    </location>
</feature>
<dbReference type="GO" id="GO:0004520">
    <property type="term" value="F:DNA endonuclease activity"/>
    <property type="evidence" value="ECO:0007669"/>
    <property type="project" value="TreeGrafter"/>
</dbReference>
<dbReference type="InterPro" id="IPR038718">
    <property type="entry name" value="SNF2-like_sf"/>
</dbReference>
<dbReference type="PROSITE" id="PS51194">
    <property type="entry name" value="HELICASE_CTER"/>
    <property type="match status" value="1"/>
</dbReference>
<dbReference type="AlphaFoldDB" id="A0A5N6RQ55"/>
<dbReference type="InterPro" id="IPR003615">
    <property type="entry name" value="HNH_nuc"/>
</dbReference>
<dbReference type="EMBL" id="CM017328">
    <property type="protein sequence ID" value="KAE8124402.1"/>
    <property type="molecule type" value="Genomic_DNA"/>
</dbReference>
<dbReference type="Gene3D" id="3.40.50.10810">
    <property type="entry name" value="Tandem AAA-ATPase domain"/>
    <property type="match status" value="1"/>
</dbReference>
<dbReference type="CDD" id="cd00085">
    <property type="entry name" value="HNHc"/>
    <property type="match status" value="1"/>
</dbReference>
<dbReference type="InterPro" id="IPR002711">
    <property type="entry name" value="HNH"/>
</dbReference>
<dbReference type="Proteomes" id="UP000327013">
    <property type="component" value="Chromosome 8"/>
</dbReference>
<dbReference type="OrthoDB" id="2801544at2759"/>
<dbReference type="SMART" id="SM00487">
    <property type="entry name" value="DEXDc"/>
    <property type="match status" value="1"/>
</dbReference>
<keyword evidence="1" id="KW-0378">Hydrolase</keyword>
<evidence type="ECO:0000259" key="2">
    <source>
        <dbReference type="PROSITE" id="PS51192"/>
    </source>
</evidence>
<dbReference type="InterPro" id="IPR027417">
    <property type="entry name" value="P-loop_NTPase"/>
</dbReference>
<dbReference type="Pfam" id="PF00176">
    <property type="entry name" value="SNF2-rel_dom"/>
    <property type="match status" value="1"/>
</dbReference>
<dbReference type="SUPFAM" id="SSF52540">
    <property type="entry name" value="P-loop containing nucleoside triphosphate hydrolases"/>
    <property type="match status" value="2"/>
</dbReference>
<dbReference type="Pfam" id="PF00271">
    <property type="entry name" value="Helicase_C"/>
    <property type="match status" value="1"/>
</dbReference>
<dbReference type="InterPro" id="IPR000330">
    <property type="entry name" value="SNF2_N"/>
</dbReference>
<organism evidence="4 5">
    <name type="scientific">Carpinus fangiana</name>
    <dbReference type="NCBI Taxonomy" id="176857"/>
    <lineage>
        <taxon>Eukaryota</taxon>
        <taxon>Viridiplantae</taxon>
        <taxon>Streptophyta</taxon>
        <taxon>Embryophyta</taxon>
        <taxon>Tracheophyta</taxon>
        <taxon>Spermatophyta</taxon>
        <taxon>Magnoliopsida</taxon>
        <taxon>eudicotyledons</taxon>
        <taxon>Gunneridae</taxon>
        <taxon>Pentapetalae</taxon>
        <taxon>rosids</taxon>
        <taxon>fabids</taxon>
        <taxon>Fagales</taxon>
        <taxon>Betulaceae</taxon>
        <taxon>Carpinus</taxon>
    </lineage>
</organism>
<protein>
    <recommendedName>
        <fullName evidence="6">DNA annealing helicase and endonuclease ZRANB3</fullName>
    </recommendedName>
</protein>
<evidence type="ECO:0000256" key="1">
    <source>
        <dbReference type="ARBA" id="ARBA00022801"/>
    </source>
</evidence>
<keyword evidence="5" id="KW-1185">Reference proteome</keyword>
<dbReference type="Gene3D" id="1.10.30.50">
    <property type="match status" value="1"/>
</dbReference>
<dbReference type="CDD" id="cd18010">
    <property type="entry name" value="DEXHc_HARP_SMARCAL1"/>
    <property type="match status" value="1"/>
</dbReference>
<accession>A0A5N6RQ55</accession>
<evidence type="ECO:0000313" key="4">
    <source>
        <dbReference type="EMBL" id="KAE8124402.1"/>
    </source>
</evidence>
<dbReference type="CDD" id="cd18793">
    <property type="entry name" value="SF2_C_SNF"/>
    <property type="match status" value="1"/>
</dbReference>
<dbReference type="FunFam" id="3.40.50.10810:FF:000065">
    <property type="entry name" value="SNF2 DNA repair protein, putative"/>
    <property type="match status" value="1"/>
</dbReference>
<dbReference type="GO" id="GO:0016787">
    <property type="term" value="F:hydrolase activity"/>
    <property type="evidence" value="ECO:0007669"/>
    <property type="project" value="UniProtKB-KW"/>
</dbReference>
<name>A0A5N6RQ55_9ROSI</name>
<dbReference type="PANTHER" id="PTHR45766:SF5">
    <property type="entry name" value="SNF2 DOMAIN-CONTAINING PROTEIN _ HELICASE DOMAIN-CONTAINING PROTEIN _ HNH ENDONUCLEASE DOMAIN-CONTAINING PROTEIN"/>
    <property type="match status" value="1"/>
</dbReference>
<reference evidence="4 5" key="1">
    <citation type="submission" date="2019-06" db="EMBL/GenBank/DDBJ databases">
        <title>A chromosomal-level reference genome of Carpinus fangiana (Coryloideae, Betulaceae).</title>
        <authorList>
            <person name="Yang X."/>
            <person name="Wang Z."/>
            <person name="Zhang L."/>
            <person name="Hao G."/>
            <person name="Liu J."/>
            <person name="Yang Y."/>
        </authorList>
    </citation>
    <scope>NUCLEOTIDE SEQUENCE [LARGE SCALE GENOMIC DNA]</scope>
    <source>
        <strain evidence="4">Cfa_2016G</strain>
        <tissue evidence="4">Leaf</tissue>
    </source>
</reference>
<proteinExistence type="predicted"/>
<dbReference type="GO" id="GO:0005524">
    <property type="term" value="F:ATP binding"/>
    <property type="evidence" value="ECO:0007669"/>
    <property type="project" value="InterPro"/>
</dbReference>
<dbReference type="GO" id="GO:0031297">
    <property type="term" value="P:replication fork processing"/>
    <property type="evidence" value="ECO:0007669"/>
    <property type="project" value="TreeGrafter"/>
</dbReference>
<dbReference type="PROSITE" id="PS51192">
    <property type="entry name" value="HELICASE_ATP_BIND_1"/>
    <property type="match status" value="1"/>
</dbReference>
<evidence type="ECO:0000313" key="5">
    <source>
        <dbReference type="Proteomes" id="UP000327013"/>
    </source>
</evidence>
<dbReference type="InterPro" id="IPR014001">
    <property type="entry name" value="Helicase_ATP-bd"/>
</dbReference>
<dbReference type="Pfam" id="PF01844">
    <property type="entry name" value="HNH"/>
    <property type="match status" value="1"/>
</dbReference>
<dbReference type="SMART" id="SM00490">
    <property type="entry name" value="HELICc"/>
    <property type="match status" value="1"/>
</dbReference>
<dbReference type="GO" id="GO:0003676">
    <property type="term" value="F:nucleic acid binding"/>
    <property type="evidence" value="ECO:0007669"/>
    <property type="project" value="InterPro"/>
</dbReference>
<gene>
    <name evidence="4" type="ORF">FH972_019293</name>
</gene>
<dbReference type="GO" id="GO:0006281">
    <property type="term" value="P:DNA repair"/>
    <property type="evidence" value="ECO:0007669"/>
    <property type="project" value="TreeGrafter"/>
</dbReference>
<dbReference type="InterPro" id="IPR001650">
    <property type="entry name" value="Helicase_C-like"/>
</dbReference>
<dbReference type="Gene3D" id="3.40.50.300">
    <property type="entry name" value="P-loop containing nucleotide triphosphate hydrolases"/>
    <property type="match status" value="1"/>
</dbReference>
<sequence>MEITEEQRKRAEANRLAALAKRKSLLESSSEQQQQKRLPQDPWKLFKCRKLSLEQGPPADPVPMPEKFRVRLEICSPDSFFAAPEAVQGFMYPGDEECLRRLSDCLSAVMPSHYTQNHGGGKACVYKLRDYNSVLRCLKSWKSIEVEEIPWGTFNVIERLSHSFISGRWIPCRPEHLSDEKVDELIGKLPKTLLDTLLPFQLEGVRFGLRRGGRCLIADEMGLGKTLQAIAIASCFMNEGSTLVVCPAILRFSWAEELERWLPFCLPADIHLVFGHRDNPTSLKRCPRVVVISYTMLHRLRKSMLAQEWAFLIVDESHHVRCSKKGSESEEIKAVLDVAMKVKHIVLLSGTPSLSRPYDIFHQINMLWPGLLGKTKYEFAKTYCAIKVVQGSQGKFYQDFSRGIRLEELNVLLKQTVMIRRLKEHLLVQLPPKRRQIVRLLMKRSDIVSAKAAIGVVNSDASEKSVAEDITSENLDDSDVSGECCSPGKLSYQELGVAKLSGFCEWLSIHPLVAQSDDAEDLDLHCSSHKMIIFAHHLKVLDGVQEFVCEKGIGFIRIDGNTLARDRQSAVLSFRSSNEVKIAIIGITAGGVGLDFSSAQNVVFLELPQSPSLMLQAEDRAHRRGQTSAVNIYIFCAKDTMDDLHWQKLNRSLCRVSSTTDGKYDSIQEIPVEGVSYLETSGKSDRSHGDQIFGEAGCGKISTERMKVPDSGLAKNLQQYEAYGEVAEKVNDRLEEPCSSGGGSATQRDDLDINAHMVSGVAIVEVSVSDGTLEANYSEAETGIASKVSPCMTNEGSEDNHRLEKELKFYPLSTVDDVGPAQPIESDESSFAQVGSLRFEVSQYTGRIHLYSCIPGKDLRPRPLFENFQPEELEPLNSPAAEDKKGSSFTSLKHNPAYRHVLVAFVNEWNRLRPIDRRKLLGKSLQLPLTLELCYLSESINHNNGGLLKGRSKRRSTPLYEISKPLPSNAVWKMINLCSGFGKKEKEYSQGWTLTDEPLCKLCQAPCKGNNAKTPEFFEDLFCNLDCFQEFRLRTSNKSLRQELFQIEHGVCANCQLDCHKLVNHIRPLSLSRRQAYIEKVAPNVARQKNLLNKLVNDPTEGNAWHADHIVPVYRGGGECRLENMRTLCVACHSDVTAGQGADRRSTRAKARKQLKVIMNDLKKYRKTKETNTNIEDQGHPEKQENIIEDELLVKVPGSAYSGEGTCTTNEVLEESKAYSCVFSGRWVLEVRFRRASKRRYDPCSVKNLQAESSS</sequence>
<evidence type="ECO:0000259" key="3">
    <source>
        <dbReference type="PROSITE" id="PS51194"/>
    </source>
</evidence>
<dbReference type="GO" id="GO:0043596">
    <property type="term" value="C:nuclear replication fork"/>
    <property type="evidence" value="ECO:0007669"/>
    <property type="project" value="TreeGrafter"/>
</dbReference>
<dbReference type="InterPro" id="IPR049730">
    <property type="entry name" value="SNF2/RAD54-like_C"/>
</dbReference>
<dbReference type="PANTHER" id="PTHR45766">
    <property type="entry name" value="DNA ANNEALING HELICASE AND ENDONUCLEASE ZRANB3 FAMILY MEMBER"/>
    <property type="match status" value="1"/>
</dbReference>
<dbReference type="GO" id="GO:0008270">
    <property type="term" value="F:zinc ion binding"/>
    <property type="evidence" value="ECO:0007669"/>
    <property type="project" value="InterPro"/>
</dbReference>
<feature type="domain" description="Helicase ATP-binding" evidence="2">
    <location>
        <begin position="206"/>
        <end position="370"/>
    </location>
</feature>